<name>A0A1C3EI76_9GAMM</name>
<accession>A0A1C3EI76</accession>
<reference evidence="1 2" key="1">
    <citation type="submission" date="2016-05" db="EMBL/GenBank/DDBJ databases">
        <title>Genomic Taxonomy of the Vibrionaceae.</title>
        <authorList>
            <person name="Gomez-Gil B."/>
            <person name="Enciso-Ibarra J."/>
        </authorList>
    </citation>
    <scope>NUCLEOTIDE SEQUENCE [LARGE SCALE GENOMIC DNA]</scope>
    <source>
        <strain evidence="1 2">CAIM 1920</strain>
    </source>
</reference>
<evidence type="ECO:0000313" key="2">
    <source>
        <dbReference type="Proteomes" id="UP000094936"/>
    </source>
</evidence>
<organism evidence="1 2">
    <name type="scientific">Veronia pacifica</name>
    <dbReference type="NCBI Taxonomy" id="1080227"/>
    <lineage>
        <taxon>Bacteria</taxon>
        <taxon>Pseudomonadati</taxon>
        <taxon>Pseudomonadota</taxon>
        <taxon>Gammaproteobacteria</taxon>
        <taxon>Vibrionales</taxon>
        <taxon>Vibrionaceae</taxon>
        <taxon>Veronia</taxon>
    </lineage>
</organism>
<dbReference type="STRING" id="1080227.A8L45_12405"/>
<dbReference type="OrthoDB" id="5597089at2"/>
<dbReference type="Pfam" id="PF12069">
    <property type="entry name" value="DUF3549"/>
    <property type="match status" value="1"/>
</dbReference>
<proteinExistence type="predicted"/>
<keyword evidence="2" id="KW-1185">Reference proteome</keyword>
<dbReference type="Proteomes" id="UP000094936">
    <property type="component" value="Unassembled WGS sequence"/>
</dbReference>
<dbReference type="AlphaFoldDB" id="A0A1C3EI76"/>
<comment type="caution">
    <text evidence="1">The sequence shown here is derived from an EMBL/GenBank/DDBJ whole genome shotgun (WGS) entry which is preliminary data.</text>
</comment>
<protein>
    <recommendedName>
        <fullName evidence="3">DUF3549 domain-containing protein</fullName>
    </recommendedName>
</protein>
<sequence>MENALTLSAILNKAGCNYLVYDLSRRVTEIPNAQFEAVENNHQPYPFPIQQQAQLGIAFWQAGQEPWIWFLKMPLDERGLLNQAALGDFIQFVAQAMGATLDKTPSEAEREKLANNPYTFSPSDDKKAMFHARLTVCLQQPASQYYDHAQHYTGGELGWEQWQGVGLQGLADLCARMGKHDNLPRLKKALSNMPDTPKYALLGCLEHCELPDSLASRLDEQIDTLLADTEIDLFLLTAHVRALSGADRNRLSVRIQNLLSKVELGHKELLIAIAGRCWHVLDEPELLDRFLVSVAACDDAKFFRQIVADLVMIPELRPQLLGLLHGNASPTLLNAVNELQKTVKSNND</sequence>
<dbReference type="RefSeq" id="WP_068902710.1">
    <property type="nucleotide sequence ID" value="NZ_JBHUIF010000024.1"/>
</dbReference>
<dbReference type="EMBL" id="LYBM01000021">
    <property type="protein sequence ID" value="ODA32930.1"/>
    <property type="molecule type" value="Genomic_DNA"/>
</dbReference>
<dbReference type="InterPro" id="IPR021936">
    <property type="entry name" value="DUF3549"/>
</dbReference>
<evidence type="ECO:0000313" key="1">
    <source>
        <dbReference type="EMBL" id="ODA32930.1"/>
    </source>
</evidence>
<gene>
    <name evidence="1" type="ORF">A8L45_12405</name>
</gene>
<evidence type="ECO:0008006" key="3">
    <source>
        <dbReference type="Google" id="ProtNLM"/>
    </source>
</evidence>